<protein>
    <submittedName>
        <fullName evidence="1">Uncharacterized protein</fullName>
    </submittedName>
</protein>
<organism evidence="1 2">
    <name type="scientific">Flemingia macrophylla</name>
    <dbReference type="NCBI Taxonomy" id="520843"/>
    <lineage>
        <taxon>Eukaryota</taxon>
        <taxon>Viridiplantae</taxon>
        <taxon>Streptophyta</taxon>
        <taxon>Embryophyta</taxon>
        <taxon>Tracheophyta</taxon>
        <taxon>Spermatophyta</taxon>
        <taxon>Magnoliopsida</taxon>
        <taxon>eudicotyledons</taxon>
        <taxon>Gunneridae</taxon>
        <taxon>Pentapetalae</taxon>
        <taxon>rosids</taxon>
        <taxon>fabids</taxon>
        <taxon>Fabales</taxon>
        <taxon>Fabaceae</taxon>
        <taxon>Papilionoideae</taxon>
        <taxon>50 kb inversion clade</taxon>
        <taxon>NPAAA clade</taxon>
        <taxon>indigoferoid/millettioid clade</taxon>
        <taxon>Phaseoleae</taxon>
        <taxon>Flemingia</taxon>
    </lineage>
</organism>
<sequence length="170" mass="19572">MYFALMFGYAQPNSDRREGVLRRKCLEYLDCVSQNSDIPDTERSDDDVNMLRQSADINWPASGYVQGINDLVTLFLVVFLSEYLEGGIVVGQQPGLQHVGDQGLEFLQFAFRGFNCLLVREVPFDILLSYKWDTVLKNMYIIHNMSEYKHWSVISFGTHILLKEMPCQTS</sequence>
<dbReference type="Proteomes" id="UP001603857">
    <property type="component" value="Unassembled WGS sequence"/>
</dbReference>
<dbReference type="InterPro" id="IPR035969">
    <property type="entry name" value="Rab-GAP_TBC_sf"/>
</dbReference>
<gene>
    <name evidence="1" type="ORF">Fmac_022311</name>
</gene>
<dbReference type="AlphaFoldDB" id="A0ABD1LZD4"/>
<evidence type="ECO:0000313" key="1">
    <source>
        <dbReference type="EMBL" id="KAL2328884.1"/>
    </source>
</evidence>
<comment type="caution">
    <text evidence="1">The sequence shown here is derived from an EMBL/GenBank/DDBJ whole genome shotgun (WGS) entry which is preliminary data.</text>
</comment>
<keyword evidence="2" id="KW-1185">Reference proteome</keyword>
<name>A0ABD1LZD4_9FABA</name>
<dbReference type="EMBL" id="JBGMDY010000007">
    <property type="protein sequence ID" value="KAL2328884.1"/>
    <property type="molecule type" value="Genomic_DNA"/>
</dbReference>
<reference evidence="1 2" key="1">
    <citation type="submission" date="2024-08" db="EMBL/GenBank/DDBJ databases">
        <title>Insights into the chromosomal genome structure of Flemingia macrophylla.</title>
        <authorList>
            <person name="Ding Y."/>
            <person name="Zhao Y."/>
            <person name="Bi W."/>
            <person name="Wu M."/>
            <person name="Zhao G."/>
            <person name="Gong Y."/>
            <person name="Li W."/>
            <person name="Zhang P."/>
        </authorList>
    </citation>
    <scope>NUCLEOTIDE SEQUENCE [LARGE SCALE GENOMIC DNA]</scope>
    <source>
        <strain evidence="1">DYQJB</strain>
        <tissue evidence="1">Leaf</tissue>
    </source>
</reference>
<accession>A0ABD1LZD4</accession>
<proteinExistence type="predicted"/>
<dbReference type="SUPFAM" id="SSF47923">
    <property type="entry name" value="Ypt/Rab-GAP domain of gyp1p"/>
    <property type="match status" value="2"/>
</dbReference>
<evidence type="ECO:0000313" key="2">
    <source>
        <dbReference type="Proteomes" id="UP001603857"/>
    </source>
</evidence>